<keyword evidence="4" id="KW-1185">Reference proteome</keyword>
<evidence type="ECO:0000313" key="3">
    <source>
        <dbReference type="EMBL" id="MFC6045967.1"/>
    </source>
</evidence>
<dbReference type="EMBL" id="JBHSRJ010000009">
    <property type="protein sequence ID" value="MFC6045967.1"/>
    <property type="molecule type" value="Genomic_DNA"/>
</dbReference>
<evidence type="ECO:0000256" key="1">
    <source>
        <dbReference type="SAM" id="MobiDB-lite"/>
    </source>
</evidence>
<proteinExistence type="predicted"/>
<dbReference type="Proteomes" id="UP001596135">
    <property type="component" value="Unassembled WGS sequence"/>
</dbReference>
<gene>
    <name evidence="3" type="ORF">ACFPYL_22985</name>
</gene>
<accession>A0ABW1LS41</accession>
<dbReference type="RefSeq" id="WP_379160123.1">
    <property type="nucleotide sequence ID" value="NZ_JBHSRJ010000009.1"/>
</dbReference>
<keyword evidence="2" id="KW-0812">Transmembrane</keyword>
<evidence type="ECO:0000313" key="4">
    <source>
        <dbReference type="Proteomes" id="UP001596135"/>
    </source>
</evidence>
<protein>
    <submittedName>
        <fullName evidence="3">Uncharacterized protein</fullName>
    </submittedName>
</protein>
<comment type="caution">
    <text evidence="3">The sequence shown here is derived from an EMBL/GenBank/DDBJ whole genome shotgun (WGS) entry which is preliminary data.</text>
</comment>
<organism evidence="3 4">
    <name type="scientific">Nocardioides hankookensis</name>
    <dbReference type="NCBI Taxonomy" id="443157"/>
    <lineage>
        <taxon>Bacteria</taxon>
        <taxon>Bacillati</taxon>
        <taxon>Actinomycetota</taxon>
        <taxon>Actinomycetes</taxon>
        <taxon>Propionibacteriales</taxon>
        <taxon>Nocardioidaceae</taxon>
        <taxon>Nocardioides</taxon>
    </lineage>
</organism>
<name>A0ABW1LS41_9ACTN</name>
<sequence length="429" mass="44966">MNTLHDLRSTLDRHADGLDDTERYVRPVAVHARIRAVRRRRAGAVAAVAAVAVVAAVATVGSLGGSQQVEPAGPTVIGIDVPQEVTISGFPYAVSDTEVFPSARPRLTLDETDSERAVSLVASDLGDGSATLWADGEAIARARGDQQVTAPVPTGATTLQVRFDGIGDGAQAGIAVYDATGELADGVSNADGTAVFRDDVAGDELLASGFSEPRSSEVSVDFTAAFSDVRFSEYCTTDERGLWINVEIDDQGPISGPCRDDDYRDPGTSSSSFEGDRVRGHVVRAYLTRGADGPEVTSDSAVVGVAVYRQSPRAQLVLGMRVEQQVEYAGRTWVLDRLEDQPAGSRDAVRTTVDTADGDRLLGLVGRGASVGARWSGRLADGTSSFLGATTGAASSIGGVLLAGDRYDVTLDSEDGSDFQGVLLVYRPL</sequence>
<evidence type="ECO:0000256" key="2">
    <source>
        <dbReference type="SAM" id="Phobius"/>
    </source>
</evidence>
<keyword evidence="2" id="KW-0472">Membrane</keyword>
<feature type="region of interest" description="Disordered" evidence="1">
    <location>
        <begin position="253"/>
        <end position="275"/>
    </location>
</feature>
<reference evidence="4" key="1">
    <citation type="journal article" date="2019" name="Int. J. Syst. Evol. Microbiol.">
        <title>The Global Catalogue of Microorganisms (GCM) 10K type strain sequencing project: providing services to taxonomists for standard genome sequencing and annotation.</title>
        <authorList>
            <consortium name="The Broad Institute Genomics Platform"/>
            <consortium name="The Broad Institute Genome Sequencing Center for Infectious Disease"/>
            <person name="Wu L."/>
            <person name="Ma J."/>
        </authorList>
    </citation>
    <scope>NUCLEOTIDE SEQUENCE [LARGE SCALE GENOMIC DNA]</scope>
    <source>
        <strain evidence="4">CCUG 54522</strain>
    </source>
</reference>
<feature type="transmembrane region" description="Helical" evidence="2">
    <location>
        <begin position="42"/>
        <end position="64"/>
    </location>
</feature>
<keyword evidence="2" id="KW-1133">Transmembrane helix</keyword>